<comment type="caution">
    <text evidence="4">The sequence shown here is derived from an EMBL/GenBank/DDBJ whole genome shotgun (WGS) entry which is preliminary data.</text>
</comment>
<dbReference type="Pfam" id="PF07727">
    <property type="entry name" value="RVT_2"/>
    <property type="match status" value="1"/>
</dbReference>
<gene>
    <name evidence="4" type="ORF">P43SY_003250</name>
</gene>
<reference evidence="4" key="1">
    <citation type="submission" date="2021-12" db="EMBL/GenBank/DDBJ databases">
        <title>Prjna785345.</title>
        <authorList>
            <person name="Rujirawat T."/>
            <person name="Krajaejun T."/>
        </authorList>
    </citation>
    <scope>NUCLEOTIDE SEQUENCE</scope>
    <source>
        <strain evidence="4">Pi057C3</strain>
    </source>
</reference>
<protein>
    <recommendedName>
        <fullName evidence="3">Reverse transcriptase Ty1/copia-type domain-containing protein</fullName>
    </recommendedName>
</protein>
<evidence type="ECO:0000259" key="3">
    <source>
        <dbReference type="Pfam" id="PF07727"/>
    </source>
</evidence>
<dbReference type="Proteomes" id="UP001209570">
    <property type="component" value="Unassembled WGS sequence"/>
</dbReference>
<feature type="compositionally biased region" description="Basic residues" evidence="2">
    <location>
        <begin position="1360"/>
        <end position="1374"/>
    </location>
</feature>
<evidence type="ECO:0000313" key="4">
    <source>
        <dbReference type="EMBL" id="KAJ0393671.1"/>
    </source>
</evidence>
<feature type="coiled-coil region" evidence="1">
    <location>
        <begin position="1244"/>
        <end position="1292"/>
    </location>
</feature>
<keyword evidence="5" id="KW-1185">Reference proteome</keyword>
<feature type="region of interest" description="Disordered" evidence="2">
    <location>
        <begin position="1"/>
        <end position="22"/>
    </location>
</feature>
<sequence length="1476" mass="166722">MDAAHQREENTPRHLARPPVAPTPRDEWSLNHLRLLYMLSRFAMYPTSTDCEEKWLRNLPLLVLVYEAIVAGILDYDYSPVCTNIVKNGRSKRVWMNISQDAKAAIDDLREHELLNALKTCSEDFQPSTAYQVTPRGTALLETLQVAEKKAIDSFLVSTTSKHELVPTNSGLVLFDSALLKITFDVDDGKFRFLRVDGSVAVSRVTEVEAVSYVSSPYLPACLMRNGDPAFSSNANQTHKCKQGQSGIKDVLSVSIVLSDVRVMVGEWIPFGRNQIVMLNDRLGSLERCQGGLFTSELDQHPTRTTLYLDPGLTKIAITDFEFDSYTNFEADIHAPHGDGIVQIESFGMHLNGDGTIIYGMFIDAIMDKAADTIFVDHLSRLLVDVDLDSSKIINDLLSPHQRSLMDMLFMDDARSRNKFSLITARAIQPALPVSAYMDRGERENELKQILGEIHSAYDLTEQDKIIIGRDGMLLLGPNAHEHEPLIVAHLALLSRELFIRFFFKRTFVLDNQLSMARTYMHSFEKNPEALGAMRKRIDRCSRDLILLEEILELLRDSLHSFQLPRCPTDPTGRLLFEQLELKKTHVDLEIRCKDLAKLLRGFRAKIKQVQSQNGNTAKLILESIVQGIERNMGVLAEATGHIERSAAASFDVLLLVFAAIFAFEIIDRITDGKLLGVDGDYLSGMQWARDTLIKDIVAHPGVWFALDVSWMVAIVGSVHVFLAVIVYYRCRTAVARVSVNKRVNVAALEQLLHRKLVESRTSNFHADSQIVKVIWIDKTATNAVNLPSQPPVRSGWDALERTVRHAQWHLQRLLGPPLRTQLTFDIQNKLLLDASFQGSIDPDPQTLFKSLMEELRSTVAAEAILDWFKRFGLPETWVSDCGSHFKAMVMETLAERLQAPRDELKKPVKCKWVYKIKLDGDGNVDKYKARLVACGYSQVHNVDFFETKAYVSSKSSLRFTIAAAEKYNLETEVFDVPSAYVKAPLDVTVDMELPPAKYCECASQEHWEALYKILSYIKSTKDYGLLILFRVMLMELQLDTRNRVHLLPVVQANLNHSPVESLGLHAPIELFTGLPAPSLLDAVVIPTDRAPRVLSIDLANVSPSLDQLRSHLRELHAPVVDKKERKRLYEIARHKGTVCNFEPGDYVLWSRVDERLRDGKLLVRWVSPFRVGQALSLSYIITHLIPGDEYEVHGSRLNFYHDADLTVAAELRQHTRYKDVEIKNAFAKKNLNCSKINAIWQKAINILNERARLEDAFEGMEERVITLPQSMDKLKTVAKLYREKRKKMLQQTGNLAAEHESDEHPEVPDDFYVSTVGEKSYIRETIVETIAQPRAVTPVTSEDDEAGSSASQEEDDRVRKARAKAKSLAKAKRKSTEPPRGVDVVSTTLKGGFEMIEKVFSTKPDESNQKLVDAVQTLPASRVRTQEEHRAFAAQSQYANNLLAESVRNLQHTSDLQRSSEQTAEITTRLLAKLD</sequence>
<keyword evidence="1" id="KW-0175">Coiled coil</keyword>
<evidence type="ECO:0000256" key="1">
    <source>
        <dbReference type="SAM" id="Coils"/>
    </source>
</evidence>
<accession>A0AAD5LVB1</accession>
<name>A0AAD5LVB1_PYTIN</name>
<evidence type="ECO:0000256" key="2">
    <source>
        <dbReference type="SAM" id="MobiDB-lite"/>
    </source>
</evidence>
<dbReference type="InterPro" id="IPR013103">
    <property type="entry name" value="RVT_2"/>
</dbReference>
<dbReference type="EMBL" id="JAKCXM010000473">
    <property type="protein sequence ID" value="KAJ0393671.1"/>
    <property type="molecule type" value="Genomic_DNA"/>
</dbReference>
<feature type="region of interest" description="Disordered" evidence="2">
    <location>
        <begin position="1334"/>
        <end position="1383"/>
    </location>
</feature>
<feature type="compositionally biased region" description="Basic and acidic residues" evidence="2">
    <location>
        <begin position="1"/>
        <end position="12"/>
    </location>
</feature>
<organism evidence="4 5">
    <name type="scientific">Pythium insidiosum</name>
    <name type="common">Pythiosis disease agent</name>
    <dbReference type="NCBI Taxonomy" id="114742"/>
    <lineage>
        <taxon>Eukaryota</taxon>
        <taxon>Sar</taxon>
        <taxon>Stramenopiles</taxon>
        <taxon>Oomycota</taxon>
        <taxon>Peronosporomycetes</taxon>
        <taxon>Pythiales</taxon>
        <taxon>Pythiaceae</taxon>
        <taxon>Pythium</taxon>
    </lineage>
</organism>
<feature type="domain" description="Reverse transcriptase Ty1/copia-type" evidence="3">
    <location>
        <begin position="906"/>
        <end position="1008"/>
    </location>
</feature>
<evidence type="ECO:0000313" key="5">
    <source>
        <dbReference type="Proteomes" id="UP001209570"/>
    </source>
</evidence>
<proteinExistence type="predicted"/>